<evidence type="ECO:0000256" key="12">
    <source>
        <dbReference type="RuleBase" id="RU367080"/>
    </source>
</evidence>
<proteinExistence type="inferred from homology"/>
<keyword evidence="6 12" id="KW-0862">Zinc</keyword>
<dbReference type="Proteomes" id="UP000478008">
    <property type="component" value="Unassembled WGS sequence"/>
</dbReference>
<protein>
    <recommendedName>
        <fullName evidence="12">RNA polymerase II subunit B1 CTD phosphatase RPAP2 homolog</fullName>
        <ecNumber evidence="12">3.1.3.16</ecNumber>
    </recommendedName>
</protein>
<dbReference type="InterPro" id="IPR039693">
    <property type="entry name" value="Rtr1/RPAP2"/>
</dbReference>
<name>A0A7D9CXL6_DEKBR</name>
<keyword evidence="16" id="KW-1185">Reference proteome</keyword>
<dbReference type="GO" id="GO:0008420">
    <property type="term" value="F:RNA polymerase II CTD heptapeptide repeat phosphatase activity"/>
    <property type="evidence" value="ECO:0007669"/>
    <property type="project" value="UniProtKB-UniRule"/>
</dbReference>
<dbReference type="EC" id="3.1.3.16" evidence="12"/>
<evidence type="ECO:0000313" key="15">
    <source>
        <dbReference type="EMBL" id="VUG17090.1"/>
    </source>
</evidence>
<feature type="domain" description="RTR1-type" evidence="14">
    <location>
        <begin position="65"/>
        <end position="148"/>
    </location>
</feature>
<evidence type="ECO:0000256" key="7">
    <source>
        <dbReference type="ARBA" id="ARBA00022912"/>
    </source>
</evidence>
<dbReference type="AlphaFoldDB" id="A0A7D9CXL6"/>
<keyword evidence="8 12" id="KW-0539">Nucleus</keyword>
<evidence type="ECO:0000256" key="8">
    <source>
        <dbReference type="ARBA" id="ARBA00023242"/>
    </source>
</evidence>
<keyword evidence="3 12" id="KW-0479">Metal-binding</keyword>
<evidence type="ECO:0000256" key="2">
    <source>
        <dbReference type="ARBA" id="ARBA00005676"/>
    </source>
</evidence>
<dbReference type="GO" id="GO:0043175">
    <property type="term" value="F:RNA polymerase core enzyme binding"/>
    <property type="evidence" value="ECO:0007669"/>
    <property type="project" value="UniProtKB-UniRule"/>
</dbReference>
<comment type="catalytic activity">
    <reaction evidence="9 12">
        <text>O-phospho-L-seryl-[protein] + H2O = L-seryl-[protein] + phosphate</text>
        <dbReference type="Rhea" id="RHEA:20629"/>
        <dbReference type="Rhea" id="RHEA-COMP:9863"/>
        <dbReference type="Rhea" id="RHEA-COMP:11604"/>
        <dbReference type="ChEBI" id="CHEBI:15377"/>
        <dbReference type="ChEBI" id="CHEBI:29999"/>
        <dbReference type="ChEBI" id="CHEBI:43474"/>
        <dbReference type="ChEBI" id="CHEBI:83421"/>
        <dbReference type="EC" id="3.1.3.16"/>
    </reaction>
</comment>
<comment type="subcellular location">
    <subcellularLocation>
        <location evidence="1 12">Nucleus</location>
    </subcellularLocation>
</comment>
<comment type="function">
    <text evidence="12">Putative RNA polymerase II subunit B1 C-terminal domain (CTD) phosphatase involved in RNA polymerase II transcription regulation.</text>
</comment>
<keyword evidence="4 12" id="KW-0863">Zinc-finger</keyword>
<dbReference type="PANTHER" id="PTHR14732:SF0">
    <property type="entry name" value="RNA POLYMERASE II SUBUNIT B1 CTD PHOSPHATASE RPAP2-RELATED"/>
    <property type="match status" value="1"/>
</dbReference>
<evidence type="ECO:0000256" key="5">
    <source>
        <dbReference type="ARBA" id="ARBA00022801"/>
    </source>
</evidence>
<evidence type="ECO:0000256" key="11">
    <source>
        <dbReference type="PROSITE-ProRule" id="PRU00812"/>
    </source>
</evidence>
<dbReference type="GO" id="GO:0005737">
    <property type="term" value="C:cytoplasm"/>
    <property type="evidence" value="ECO:0007669"/>
    <property type="project" value="TreeGrafter"/>
</dbReference>
<dbReference type="GO" id="GO:0005634">
    <property type="term" value="C:nucleus"/>
    <property type="evidence" value="ECO:0007669"/>
    <property type="project" value="UniProtKB-SubCell"/>
</dbReference>
<evidence type="ECO:0000256" key="9">
    <source>
        <dbReference type="ARBA" id="ARBA00047761"/>
    </source>
</evidence>
<comment type="catalytic activity">
    <reaction evidence="10 12">
        <text>O-phospho-L-threonyl-[protein] + H2O = L-threonyl-[protein] + phosphate</text>
        <dbReference type="Rhea" id="RHEA:47004"/>
        <dbReference type="Rhea" id="RHEA-COMP:11060"/>
        <dbReference type="Rhea" id="RHEA-COMP:11605"/>
        <dbReference type="ChEBI" id="CHEBI:15377"/>
        <dbReference type="ChEBI" id="CHEBI:30013"/>
        <dbReference type="ChEBI" id="CHEBI:43474"/>
        <dbReference type="ChEBI" id="CHEBI:61977"/>
        <dbReference type="EC" id="3.1.3.16"/>
    </reaction>
</comment>
<feature type="compositionally biased region" description="Basic and acidic residues" evidence="13">
    <location>
        <begin position="224"/>
        <end position="262"/>
    </location>
</feature>
<evidence type="ECO:0000256" key="10">
    <source>
        <dbReference type="ARBA" id="ARBA00048336"/>
    </source>
</evidence>
<dbReference type="Gene3D" id="1.25.40.820">
    <property type="match status" value="1"/>
</dbReference>
<dbReference type="InterPro" id="IPR038534">
    <property type="entry name" value="Rtr1/RPAP2_sf"/>
</dbReference>
<gene>
    <name evidence="15" type="ORF">DEBR0S1_32946G</name>
</gene>
<keyword evidence="5 12" id="KW-0378">Hydrolase</keyword>
<keyword evidence="7 12" id="KW-0904">Protein phosphatase</keyword>
<evidence type="ECO:0000256" key="13">
    <source>
        <dbReference type="SAM" id="MobiDB-lite"/>
    </source>
</evidence>
<evidence type="ECO:0000256" key="6">
    <source>
        <dbReference type="ARBA" id="ARBA00022833"/>
    </source>
</evidence>
<dbReference type="GO" id="GO:0008270">
    <property type="term" value="F:zinc ion binding"/>
    <property type="evidence" value="ECO:0007669"/>
    <property type="project" value="UniProtKB-KW"/>
</dbReference>
<dbReference type="Pfam" id="PF04181">
    <property type="entry name" value="RPAP2_Rtr1"/>
    <property type="match status" value="1"/>
</dbReference>
<sequence length="262" mass="30820">MNANMNELRKYTSNDDSTFRLNKFNALLSPYADKSLLTPKEANTLTFRITERLMEGNCDRDTLKLLSRYFSRKAYDDLVIERVTNHYCGYPLCKYHNSSQIKPKQVNQLLIKLKMPHYYTSRFCCKRHYQASEFYRHQLSSEALFMRTEMNKPKFATETPESSVVLLEEYFEVKEKTENGEETPAVRELMKLMDKMRIDDEILTNEQKEEYELKNSGVNGGISKNDDAAKNIQIFEKEGPQESDTTYKHDNENHLDKLRSLN</sequence>
<dbReference type="PANTHER" id="PTHR14732">
    <property type="entry name" value="RNA POLYMERASE II SUBUNIT B1 CTD PHOSPHATASE RPAP2-RELATED"/>
    <property type="match status" value="1"/>
</dbReference>
<dbReference type="PROSITE" id="PS51479">
    <property type="entry name" value="ZF_RTR1"/>
    <property type="match status" value="1"/>
</dbReference>
<feature type="region of interest" description="Disordered" evidence="13">
    <location>
        <begin position="217"/>
        <end position="262"/>
    </location>
</feature>
<evidence type="ECO:0000256" key="4">
    <source>
        <dbReference type="ARBA" id="ARBA00022771"/>
    </source>
</evidence>
<dbReference type="InterPro" id="IPR007308">
    <property type="entry name" value="Rtr1/RPAP2_dom"/>
</dbReference>
<reference evidence="15 16" key="1">
    <citation type="submission" date="2019-07" db="EMBL/GenBank/DDBJ databases">
        <authorList>
            <person name="Friedrich A."/>
            <person name="Schacherer J."/>
        </authorList>
    </citation>
    <scope>NUCLEOTIDE SEQUENCE [LARGE SCALE GENOMIC DNA]</scope>
</reference>
<evidence type="ECO:0000313" key="16">
    <source>
        <dbReference type="Proteomes" id="UP000478008"/>
    </source>
</evidence>
<accession>A0A7D9CXL6</accession>
<evidence type="ECO:0000256" key="3">
    <source>
        <dbReference type="ARBA" id="ARBA00022723"/>
    </source>
</evidence>
<evidence type="ECO:0000256" key="1">
    <source>
        <dbReference type="ARBA" id="ARBA00004123"/>
    </source>
</evidence>
<evidence type="ECO:0000259" key="14">
    <source>
        <dbReference type="PROSITE" id="PS51479"/>
    </source>
</evidence>
<dbReference type="EMBL" id="CABFWN010000001">
    <property type="protein sequence ID" value="VUG17090.1"/>
    <property type="molecule type" value="Genomic_DNA"/>
</dbReference>
<comment type="similarity">
    <text evidence="2 11 12">Belongs to the RPAP2 family.</text>
</comment>
<organism evidence="15 16">
    <name type="scientific">Dekkera bruxellensis</name>
    <name type="common">Brettanomyces custersii</name>
    <dbReference type="NCBI Taxonomy" id="5007"/>
    <lineage>
        <taxon>Eukaryota</taxon>
        <taxon>Fungi</taxon>
        <taxon>Dikarya</taxon>
        <taxon>Ascomycota</taxon>
        <taxon>Saccharomycotina</taxon>
        <taxon>Pichiomycetes</taxon>
        <taxon>Pichiales</taxon>
        <taxon>Pichiaceae</taxon>
        <taxon>Brettanomyces</taxon>
    </lineage>
</organism>